<feature type="chain" id="PRO_5035890927" evidence="1">
    <location>
        <begin position="24"/>
        <end position="185"/>
    </location>
</feature>
<gene>
    <name evidence="2" type="ORF">HNY73_015691</name>
</gene>
<proteinExistence type="predicted"/>
<dbReference type="Proteomes" id="UP000807504">
    <property type="component" value="Unassembled WGS sequence"/>
</dbReference>
<reference evidence="2" key="1">
    <citation type="journal article" date="2020" name="bioRxiv">
        <title>Chromosome-level reference genome of the European wasp spider Argiope bruennichi: a resource for studies on range expansion and evolutionary adaptation.</title>
        <authorList>
            <person name="Sheffer M.M."/>
            <person name="Hoppe A."/>
            <person name="Krehenwinkel H."/>
            <person name="Uhl G."/>
            <person name="Kuss A.W."/>
            <person name="Jensen L."/>
            <person name="Jensen C."/>
            <person name="Gillespie R.G."/>
            <person name="Hoff K.J."/>
            <person name="Prost S."/>
        </authorList>
    </citation>
    <scope>NUCLEOTIDE SEQUENCE</scope>
</reference>
<protein>
    <submittedName>
        <fullName evidence="2">Uncharacterized protein</fullName>
    </submittedName>
</protein>
<keyword evidence="1" id="KW-0732">Signal</keyword>
<accession>A0A8T0EGH3</accession>
<organism evidence="2 3">
    <name type="scientific">Argiope bruennichi</name>
    <name type="common">Wasp spider</name>
    <name type="synonym">Aranea bruennichi</name>
    <dbReference type="NCBI Taxonomy" id="94029"/>
    <lineage>
        <taxon>Eukaryota</taxon>
        <taxon>Metazoa</taxon>
        <taxon>Ecdysozoa</taxon>
        <taxon>Arthropoda</taxon>
        <taxon>Chelicerata</taxon>
        <taxon>Arachnida</taxon>
        <taxon>Araneae</taxon>
        <taxon>Araneomorphae</taxon>
        <taxon>Entelegynae</taxon>
        <taxon>Araneoidea</taxon>
        <taxon>Araneidae</taxon>
        <taxon>Argiope</taxon>
    </lineage>
</organism>
<evidence type="ECO:0000313" key="2">
    <source>
        <dbReference type="EMBL" id="KAF8772987.1"/>
    </source>
</evidence>
<feature type="signal peptide" evidence="1">
    <location>
        <begin position="1"/>
        <end position="23"/>
    </location>
</feature>
<keyword evidence="3" id="KW-1185">Reference proteome</keyword>
<dbReference type="OMA" id="ICIMNDH"/>
<comment type="caution">
    <text evidence="2">The sequence shown here is derived from an EMBL/GenBank/DDBJ whole genome shotgun (WGS) entry which is preliminary data.</text>
</comment>
<name>A0A8T0EGH3_ARGBR</name>
<dbReference type="EMBL" id="JABXBU010002227">
    <property type="protein sequence ID" value="KAF8772987.1"/>
    <property type="molecule type" value="Genomic_DNA"/>
</dbReference>
<dbReference type="OrthoDB" id="6436595at2759"/>
<evidence type="ECO:0000313" key="3">
    <source>
        <dbReference type="Proteomes" id="UP000807504"/>
    </source>
</evidence>
<reference evidence="2" key="2">
    <citation type="submission" date="2020-06" db="EMBL/GenBank/DDBJ databases">
        <authorList>
            <person name="Sheffer M."/>
        </authorList>
    </citation>
    <scope>NUCLEOTIDE SEQUENCE</scope>
</reference>
<dbReference type="AlphaFoldDB" id="A0A8T0EGH3"/>
<evidence type="ECO:0000256" key="1">
    <source>
        <dbReference type="SAM" id="SignalP"/>
    </source>
</evidence>
<sequence>MKLWVLEILCTVLTGHFFIESAAQNCEEDGAVAEMFCPDSSFLLKAIGSRSPFFGDALAVSCVNAREQLHEDEEHPHTFLSADGGSTLDAGCPDESEIITRISICIMNDHVQTATISCSKLKDPERIEERFQATSEEMKNTLVDCGENSAVQSISLEDAGNGMTTKITFGCLKISLPENEPPELK</sequence>